<proteinExistence type="predicted"/>
<accession>A0A0C2SNC1</accession>
<gene>
    <name evidence="1" type="ORF">M378DRAFT_162865</name>
</gene>
<evidence type="ECO:0000313" key="1">
    <source>
        <dbReference type="EMBL" id="KIL64730.1"/>
    </source>
</evidence>
<dbReference type="Proteomes" id="UP000054549">
    <property type="component" value="Unassembled WGS sequence"/>
</dbReference>
<organism evidence="1 2">
    <name type="scientific">Amanita muscaria (strain Koide BX008)</name>
    <dbReference type="NCBI Taxonomy" id="946122"/>
    <lineage>
        <taxon>Eukaryota</taxon>
        <taxon>Fungi</taxon>
        <taxon>Dikarya</taxon>
        <taxon>Basidiomycota</taxon>
        <taxon>Agaricomycotina</taxon>
        <taxon>Agaricomycetes</taxon>
        <taxon>Agaricomycetidae</taxon>
        <taxon>Agaricales</taxon>
        <taxon>Pluteineae</taxon>
        <taxon>Amanitaceae</taxon>
        <taxon>Amanita</taxon>
    </lineage>
</organism>
<dbReference type="HOGENOM" id="CLU_2454236_0_0_1"/>
<dbReference type="EMBL" id="KN818247">
    <property type="protein sequence ID" value="KIL64730.1"/>
    <property type="molecule type" value="Genomic_DNA"/>
</dbReference>
<sequence length="89" mass="9869">MVNGNARLSGKTQRPEYPGAFVPTLRGRTVLSVAYWVLYCARSSELDQLLANSTRRAIPAPLPSGHSPGDVEPWHRLLIHGLELRLAEH</sequence>
<dbReference type="InParanoid" id="A0A0C2SNC1"/>
<reference evidence="1 2" key="1">
    <citation type="submission" date="2014-04" db="EMBL/GenBank/DDBJ databases">
        <title>Evolutionary Origins and Diversification of the Mycorrhizal Mutualists.</title>
        <authorList>
            <consortium name="DOE Joint Genome Institute"/>
            <consortium name="Mycorrhizal Genomics Consortium"/>
            <person name="Kohler A."/>
            <person name="Kuo A."/>
            <person name="Nagy L.G."/>
            <person name="Floudas D."/>
            <person name="Copeland A."/>
            <person name="Barry K.W."/>
            <person name="Cichocki N."/>
            <person name="Veneault-Fourrey C."/>
            <person name="LaButti K."/>
            <person name="Lindquist E.A."/>
            <person name="Lipzen A."/>
            <person name="Lundell T."/>
            <person name="Morin E."/>
            <person name="Murat C."/>
            <person name="Riley R."/>
            <person name="Ohm R."/>
            <person name="Sun H."/>
            <person name="Tunlid A."/>
            <person name="Henrissat B."/>
            <person name="Grigoriev I.V."/>
            <person name="Hibbett D.S."/>
            <person name="Martin F."/>
        </authorList>
    </citation>
    <scope>NUCLEOTIDE SEQUENCE [LARGE SCALE GENOMIC DNA]</scope>
    <source>
        <strain evidence="1 2">Koide BX008</strain>
    </source>
</reference>
<dbReference type="AlphaFoldDB" id="A0A0C2SNC1"/>
<keyword evidence="2" id="KW-1185">Reference proteome</keyword>
<name>A0A0C2SNC1_AMAMK</name>
<evidence type="ECO:0000313" key="2">
    <source>
        <dbReference type="Proteomes" id="UP000054549"/>
    </source>
</evidence>
<protein>
    <submittedName>
        <fullName evidence="1">Uncharacterized protein</fullName>
    </submittedName>
</protein>